<comment type="similarity">
    <text evidence="1">Belongs to the RRF family.</text>
</comment>
<organism evidence="4 5">
    <name type="scientific">Candidatus Kaiserbacteria bacterium RIFCSPLOWO2_01_FULL_53_17</name>
    <dbReference type="NCBI Taxonomy" id="1798511"/>
    <lineage>
        <taxon>Bacteria</taxon>
        <taxon>Candidatus Kaiseribacteriota</taxon>
    </lineage>
</organism>
<dbReference type="Gene3D" id="3.30.1360.40">
    <property type="match status" value="1"/>
</dbReference>
<evidence type="ECO:0000313" key="4">
    <source>
        <dbReference type="EMBL" id="OGG72471.1"/>
    </source>
</evidence>
<dbReference type="Pfam" id="PF01765">
    <property type="entry name" value="RRF"/>
    <property type="match status" value="1"/>
</dbReference>
<evidence type="ECO:0000313" key="5">
    <source>
        <dbReference type="Proteomes" id="UP000177306"/>
    </source>
</evidence>
<dbReference type="InterPro" id="IPR036191">
    <property type="entry name" value="RRF_sf"/>
</dbReference>
<evidence type="ECO:0000256" key="1">
    <source>
        <dbReference type="ARBA" id="ARBA00005912"/>
    </source>
</evidence>
<dbReference type="NCBIfam" id="TIGR00496">
    <property type="entry name" value="frr"/>
    <property type="match status" value="1"/>
</dbReference>
<name>A0A1F6EFN5_9BACT</name>
<accession>A0A1F6EFN5</accession>
<dbReference type="GO" id="GO:0006412">
    <property type="term" value="P:translation"/>
    <property type="evidence" value="ECO:0007669"/>
    <property type="project" value="UniProtKB-KW"/>
</dbReference>
<dbReference type="FunFam" id="3.30.1360.40:FF:000001">
    <property type="entry name" value="Ribosome-recycling factor"/>
    <property type="match status" value="1"/>
</dbReference>
<reference evidence="4 5" key="1">
    <citation type="journal article" date="2016" name="Nat. Commun.">
        <title>Thousands of microbial genomes shed light on interconnected biogeochemical processes in an aquifer system.</title>
        <authorList>
            <person name="Anantharaman K."/>
            <person name="Brown C.T."/>
            <person name="Hug L.A."/>
            <person name="Sharon I."/>
            <person name="Castelle C.J."/>
            <person name="Probst A.J."/>
            <person name="Thomas B.C."/>
            <person name="Singh A."/>
            <person name="Wilkins M.J."/>
            <person name="Karaoz U."/>
            <person name="Brodie E.L."/>
            <person name="Williams K.H."/>
            <person name="Hubbard S.S."/>
            <person name="Banfield J.F."/>
        </authorList>
    </citation>
    <scope>NUCLEOTIDE SEQUENCE [LARGE SCALE GENOMIC DNA]</scope>
</reference>
<dbReference type="EMBL" id="MFLY01000050">
    <property type="protein sequence ID" value="OGG72471.1"/>
    <property type="molecule type" value="Genomic_DNA"/>
</dbReference>
<dbReference type="SUPFAM" id="SSF55194">
    <property type="entry name" value="Ribosome recycling factor, RRF"/>
    <property type="match status" value="1"/>
</dbReference>
<feature type="domain" description="Ribosome recycling factor" evidence="3">
    <location>
        <begin position="21"/>
        <end position="181"/>
    </location>
</feature>
<gene>
    <name evidence="4" type="ORF">A3A38_02190</name>
</gene>
<dbReference type="InterPro" id="IPR023584">
    <property type="entry name" value="Ribosome_recyc_fac_dom"/>
</dbReference>
<dbReference type="GO" id="GO:0043023">
    <property type="term" value="F:ribosomal large subunit binding"/>
    <property type="evidence" value="ECO:0007669"/>
    <property type="project" value="TreeGrafter"/>
</dbReference>
<comment type="caution">
    <text evidence="4">The sequence shown here is derived from an EMBL/GenBank/DDBJ whole genome shotgun (WGS) entry which is preliminary data.</text>
</comment>
<dbReference type="PANTHER" id="PTHR20982:SF3">
    <property type="entry name" value="MITOCHONDRIAL RIBOSOME RECYCLING FACTOR PSEUDO 1"/>
    <property type="match status" value="1"/>
</dbReference>
<dbReference type="Proteomes" id="UP000177306">
    <property type="component" value="Unassembled WGS sequence"/>
</dbReference>
<dbReference type="InterPro" id="IPR002661">
    <property type="entry name" value="Ribosome_recyc_fac"/>
</dbReference>
<dbReference type="PANTHER" id="PTHR20982">
    <property type="entry name" value="RIBOSOME RECYCLING FACTOR"/>
    <property type="match status" value="1"/>
</dbReference>
<keyword evidence="2" id="KW-0648">Protein biosynthesis</keyword>
<dbReference type="Gene3D" id="1.10.132.20">
    <property type="entry name" value="Ribosome-recycling factor"/>
    <property type="match status" value="1"/>
</dbReference>
<evidence type="ECO:0000256" key="2">
    <source>
        <dbReference type="ARBA" id="ARBA00022917"/>
    </source>
</evidence>
<sequence length="183" mass="20430">MSYDFSSLKKGITDAEGWLSGEFSSIRTGRATAAILDGVRIDSYGAKVPVGHIAGVAVEDAKTLRVVPWDKGQVKDIEQAILKADLGVSVVADSEGLRVIFPDLTSERREAFAKLARMKAEEARKRLRLARDGAWGDIQEKERAGVLTEDEKFRLKNEMQKMIDDANKRFDAMVEKKEKEIFL</sequence>
<protein>
    <submittedName>
        <fullName evidence="4">Ribosome recycling factor</fullName>
    </submittedName>
</protein>
<dbReference type="AlphaFoldDB" id="A0A1F6EFN5"/>
<proteinExistence type="inferred from homology"/>
<evidence type="ECO:0000259" key="3">
    <source>
        <dbReference type="Pfam" id="PF01765"/>
    </source>
</evidence>